<dbReference type="GO" id="GO:0030170">
    <property type="term" value="F:pyridoxal phosphate binding"/>
    <property type="evidence" value="ECO:0007669"/>
    <property type="project" value="UniProtKB-UniRule"/>
</dbReference>
<dbReference type="InterPro" id="IPR029066">
    <property type="entry name" value="PLP-binding_barrel"/>
</dbReference>
<dbReference type="Proteomes" id="UP000752292">
    <property type="component" value="Unassembled WGS sequence"/>
</dbReference>
<dbReference type="PANTHER" id="PTHR10146">
    <property type="entry name" value="PROLINE SYNTHETASE CO-TRANSCRIBED BACTERIAL HOMOLOG PROTEIN"/>
    <property type="match status" value="1"/>
</dbReference>
<feature type="modified residue" description="N6-(pyridoxal phosphate)lysine" evidence="2 3">
    <location>
        <position position="36"/>
    </location>
</feature>
<evidence type="ECO:0000256" key="1">
    <source>
        <dbReference type="ARBA" id="ARBA00022898"/>
    </source>
</evidence>
<comment type="cofactor">
    <cofactor evidence="3">
        <name>pyridoxal 5'-phosphate</name>
        <dbReference type="ChEBI" id="CHEBI:597326"/>
    </cofactor>
</comment>
<proteinExistence type="inferred from homology"/>
<comment type="function">
    <text evidence="2">Pyridoxal 5'-phosphate (PLP)-binding protein, which is involved in PLP homeostasis.</text>
</comment>
<name>A0A933EAD1_UNCTE</name>
<accession>A0A933EAD1</accession>
<evidence type="ECO:0000256" key="3">
    <source>
        <dbReference type="PIRSR" id="PIRSR004848-1"/>
    </source>
</evidence>
<dbReference type="HAMAP" id="MF_02087">
    <property type="entry name" value="PLP_homeostasis"/>
    <property type="match status" value="1"/>
</dbReference>
<dbReference type="SUPFAM" id="SSF51419">
    <property type="entry name" value="PLP-binding barrel"/>
    <property type="match status" value="1"/>
</dbReference>
<evidence type="ECO:0000313" key="6">
    <source>
        <dbReference type="EMBL" id="MBI4252490.1"/>
    </source>
</evidence>
<organism evidence="6 7">
    <name type="scientific">Tectimicrobiota bacterium</name>
    <dbReference type="NCBI Taxonomy" id="2528274"/>
    <lineage>
        <taxon>Bacteria</taxon>
        <taxon>Pseudomonadati</taxon>
        <taxon>Nitrospinota/Tectimicrobiota group</taxon>
        <taxon>Candidatus Tectimicrobiota</taxon>
    </lineage>
</organism>
<keyword evidence="1 2" id="KW-0663">Pyridoxal phosphate</keyword>
<dbReference type="InterPro" id="IPR001608">
    <property type="entry name" value="Ala_racemase_N"/>
</dbReference>
<evidence type="ECO:0000256" key="2">
    <source>
        <dbReference type="HAMAP-Rule" id="MF_02087"/>
    </source>
</evidence>
<dbReference type="NCBIfam" id="TIGR00044">
    <property type="entry name" value="YggS family pyridoxal phosphate-dependent enzyme"/>
    <property type="match status" value="1"/>
</dbReference>
<evidence type="ECO:0000313" key="7">
    <source>
        <dbReference type="Proteomes" id="UP000752292"/>
    </source>
</evidence>
<dbReference type="AlphaFoldDB" id="A0A933EAD1"/>
<dbReference type="FunFam" id="3.20.20.10:FF:000018">
    <property type="entry name" value="Pyridoxal phosphate homeostasis protein"/>
    <property type="match status" value="1"/>
</dbReference>
<evidence type="ECO:0000259" key="5">
    <source>
        <dbReference type="Pfam" id="PF01168"/>
    </source>
</evidence>
<dbReference type="InterPro" id="IPR011078">
    <property type="entry name" value="PyrdxlP_homeostasis"/>
</dbReference>
<feature type="domain" description="Alanine racemase N-terminal" evidence="5">
    <location>
        <begin position="7"/>
        <end position="232"/>
    </location>
</feature>
<dbReference type="Gene3D" id="3.20.20.10">
    <property type="entry name" value="Alanine racemase"/>
    <property type="match status" value="1"/>
</dbReference>
<comment type="caution">
    <text evidence="6">The sequence shown here is derived from an EMBL/GenBank/DDBJ whole genome shotgun (WGS) entry which is preliminary data.</text>
</comment>
<dbReference type="EMBL" id="JACQRX010000372">
    <property type="protein sequence ID" value="MBI4252490.1"/>
    <property type="molecule type" value="Genomic_DNA"/>
</dbReference>
<dbReference type="PANTHER" id="PTHR10146:SF14">
    <property type="entry name" value="PYRIDOXAL PHOSPHATE HOMEOSTASIS PROTEIN"/>
    <property type="match status" value="1"/>
</dbReference>
<sequence>MASIRENLESVRERIAAAAHRAGRGPEEIRLVAVSKTQSPERMAEAIEAGAGILGENRVQEARDKREAMGPVVADRAQWHLIGTLQRNKARTVPGLFNVVETLDSLPLAKELARRMRAFGEIPLGVFLQVNTGEESQKGGVAPAEVLGLLERVSRLEALRVDGFMCIPPLGRGPEESRPHFQLLRHLREEAQLRGFSAVQELSMGMSADFEIAIEEGATLVRIGTAIFGPRPGR</sequence>
<protein>
    <recommendedName>
        <fullName evidence="2">Pyridoxal phosphate homeostasis protein</fullName>
        <shortName evidence="2">PLP homeostasis protein</shortName>
    </recommendedName>
</protein>
<comment type="similarity">
    <text evidence="2 4">Belongs to the pyridoxal phosphate-binding protein YggS/PROSC family.</text>
</comment>
<reference evidence="6" key="1">
    <citation type="submission" date="2020-07" db="EMBL/GenBank/DDBJ databases">
        <title>Huge and variable diversity of episymbiotic CPR bacteria and DPANN archaea in groundwater ecosystems.</title>
        <authorList>
            <person name="He C.Y."/>
            <person name="Keren R."/>
            <person name="Whittaker M."/>
            <person name="Farag I.F."/>
            <person name="Doudna J."/>
            <person name="Cate J.H.D."/>
            <person name="Banfield J.F."/>
        </authorList>
    </citation>
    <scope>NUCLEOTIDE SEQUENCE</scope>
    <source>
        <strain evidence="6">NC_groundwater_1370_Ag_S-0.2um_69_93</strain>
    </source>
</reference>
<dbReference type="PIRSF" id="PIRSF004848">
    <property type="entry name" value="YBL036c_PLPDEIII"/>
    <property type="match status" value="1"/>
</dbReference>
<dbReference type="CDD" id="cd00635">
    <property type="entry name" value="PLPDE_III_YBL036c_like"/>
    <property type="match status" value="1"/>
</dbReference>
<evidence type="ECO:0000256" key="4">
    <source>
        <dbReference type="RuleBase" id="RU004514"/>
    </source>
</evidence>
<gene>
    <name evidence="6" type="ORF">HY618_08530</name>
</gene>
<dbReference type="Pfam" id="PF01168">
    <property type="entry name" value="Ala_racemase_N"/>
    <property type="match status" value="1"/>
</dbReference>